<dbReference type="GO" id="GO:0000139">
    <property type="term" value="C:Golgi membrane"/>
    <property type="evidence" value="ECO:0007669"/>
    <property type="project" value="UniProtKB-SubCell"/>
</dbReference>
<dbReference type="OMA" id="IDFAIPY"/>
<reference evidence="9" key="1">
    <citation type="journal article" date="2020" name="Plant J.">
        <title>Transposons played a major role in the diversification between the closely related almond and peach genomes: results from the almond genome sequence.</title>
        <authorList>
            <person name="Alioto T."/>
            <person name="Alexiou K.G."/>
            <person name="Bardil A."/>
            <person name="Barteri F."/>
            <person name="Castanera R."/>
            <person name="Cruz F."/>
            <person name="Dhingra A."/>
            <person name="Duval H."/>
            <person name="Fernandez I Marti A."/>
            <person name="Frias L."/>
            <person name="Galan B."/>
            <person name="Garcia J.L."/>
            <person name="Howad W."/>
            <person name="Gomez-Garrido J."/>
            <person name="Gut M."/>
            <person name="Julca I."/>
            <person name="Morata J."/>
            <person name="Puigdomenech P."/>
            <person name="Ribeca P."/>
            <person name="Rubio Cabetas M.J."/>
            <person name="Vlasova A."/>
            <person name="Wirthensohn M."/>
            <person name="Garcia-Mas J."/>
            <person name="Gabaldon T."/>
            <person name="Casacuberta J.M."/>
            <person name="Arus P."/>
        </authorList>
    </citation>
    <scope>NUCLEOTIDE SEQUENCE [LARGE SCALE GENOMIC DNA]</scope>
    <source>
        <strain evidence="9">cv. Texas</strain>
    </source>
</reference>
<name>A0A5E4F5B1_PRUDU</name>
<feature type="domain" description="Exostosin GT47" evidence="7">
    <location>
        <begin position="178"/>
        <end position="514"/>
    </location>
</feature>
<evidence type="ECO:0000256" key="1">
    <source>
        <dbReference type="ARBA" id="ARBA00004323"/>
    </source>
</evidence>
<proteinExistence type="inferred from homology"/>
<keyword evidence="6" id="KW-0472">Membrane</keyword>
<evidence type="ECO:0000256" key="5">
    <source>
        <dbReference type="ARBA" id="ARBA00023034"/>
    </source>
</evidence>
<evidence type="ECO:0000256" key="4">
    <source>
        <dbReference type="ARBA" id="ARBA00022968"/>
    </source>
</evidence>
<sequence>MRAFRDDMGRPFMTIAACRNQSWFVCASFVLWFLLLCVYHSQFMVGKNLIALLGNHNPGIAVNVTKDSGSVDSVSLPKEITESSSTKLRDEGHHINVVFNDQSGDFNLRTKDVFGIQEHGIENFGQHSVSKKELEPYDHNDQARDLIENEAQSDKNLVEAVDPEKYIDQRIKSNSDSCLGKYIYVHDIPSKFYKDLLQKCGSLSNWTNMCDFASNSGLGPHLPNFERVYSNTGWFSTNQFLLEVIFHNRMKQYNCLTKDSSQASAIFVPYYAGLDVARYLWGSNMSMRDSGSLEIVKWLREKPEWNKMWGRDHFMVAGRITWDFRRWTDTDSEWGNKLMLLPESKNMTMLTIESSPWNSNDFAIPYPTYFHPSKDNEVFQWQNRMRRQRRRILFSFAGGPRPNLQSSIRNEIIDQCRTARRKCKLLECTSGPDKCHKPVFVMKMFQGSVFCLQPPGDSLTRRSIFDSILAGCIPVFFHPGSAYVQYLWHLRRDYTKYSVFIPAFDIKNGRVSIESILQRIPRQKVVEMREGVIKLIPKVIYADPSSRLETLEDAFDIVVKGVLERVDTIRRDMREGKNTSFDYAEKVSWKYNLFGTVEEHEWDPFFERGKM</sequence>
<comment type="subcellular location">
    <subcellularLocation>
        <location evidence="1">Golgi apparatus membrane</location>
        <topology evidence="1">Single-pass type II membrane protein</topology>
    </subcellularLocation>
</comment>
<protein>
    <submittedName>
        <fullName evidence="8">PREDICTED: xyloglucan galactosyltransferase</fullName>
    </submittedName>
</protein>
<comment type="similarity">
    <text evidence="2">Belongs to the glycosyltransferase 47 family.</text>
</comment>
<evidence type="ECO:0000259" key="7">
    <source>
        <dbReference type="Pfam" id="PF03016"/>
    </source>
</evidence>
<dbReference type="AlphaFoldDB" id="A0A5E4F5B1"/>
<feature type="transmembrane region" description="Helical" evidence="6">
    <location>
        <begin position="21"/>
        <end position="41"/>
    </location>
</feature>
<dbReference type="EMBL" id="CABIKO010000067">
    <property type="protein sequence ID" value="VVA23036.1"/>
    <property type="molecule type" value="Genomic_DNA"/>
</dbReference>
<dbReference type="Proteomes" id="UP000327085">
    <property type="component" value="Chromosome 6"/>
</dbReference>
<dbReference type="InParanoid" id="A0A5E4F5B1"/>
<evidence type="ECO:0000256" key="3">
    <source>
        <dbReference type="ARBA" id="ARBA00022676"/>
    </source>
</evidence>
<dbReference type="InterPro" id="IPR040911">
    <property type="entry name" value="Exostosin_GT47"/>
</dbReference>
<dbReference type="PANTHER" id="PTHR11062">
    <property type="entry name" value="EXOSTOSIN HEPARAN SULFATE GLYCOSYLTRANSFERASE -RELATED"/>
    <property type="match status" value="1"/>
</dbReference>
<dbReference type="Gramene" id="VVA23036">
    <property type="protein sequence ID" value="VVA23036"/>
    <property type="gene ID" value="Prudul26B021047"/>
</dbReference>
<accession>A0A5E4F5B1</accession>
<evidence type="ECO:0000256" key="6">
    <source>
        <dbReference type="SAM" id="Phobius"/>
    </source>
</evidence>
<evidence type="ECO:0000313" key="8">
    <source>
        <dbReference type="EMBL" id="VVA23036.1"/>
    </source>
</evidence>
<organism evidence="8 9">
    <name type="scientific">Prunus dulcis</name>
    <name type="common">Almond</name>
    <name type="synonym">Amygdalus dulcis</name>
    <dbReference type="NCBI Taxonomy" id="3755"/>
    <lineage>
        <taxon>Eukaryota</taxon>
        <taxon>Viridiplantae</taxon>
        <taxon>Streptophyta</taxon>
        <taxon>Embryophyta</taxon>
        <taxon>Tracheophyta</taxon>
        <taxon>Spermatophyta</taxon>
        <taxon>Magnoliopsida</taxon>
        <taxon>eudicotyledons</taxon>
        <taxon>Gunneridae</taxon>
        <taxon>Pentapetalae</taxon>
        <taxon>rosids</taxon>
        <taxon>fabids</taxon>
        <taxon>Rosales</taxon>
        <taxon>Rosaceae</taxon>
        <taxon>Amygdaloideae</taxon>
        <taxon>Amygdaleae</taxon>
        <taxon>Prunus</taxon>
    </lineage>
</organism>
<keyword evidence="8" id="KW-0808">Transferase</keyword>
<evidence type="ECO:0000256" key="2">
    <source>
        <dbReference type="ARBA" id="ARBA00010271"/>
    </source>
</evidence>
<gene>
    <name evidence="8" type="ORF">ALMOND_2B021047</name>
</gene>
<dbReference type="InterPro" id="IPR004263">
    <property type="entry name" value="Exostosin"/>
</dbReference>
<evidence type="ECO:0000313" key="9">
    <source>
        <dbReference type="Proteomes" id="UP000327085"/>
    </source>
</evidence>
<dbReference type="Pfam" id="PF03016">
    <property type="entry name" value="Exostosin_GT47"/>
    <property type="match status" value="1"/>
</dbReference>
<keyword evidence="6" id="KW-0812">Transmembrane</keyword>
<dbReference type="GO" id="GO:0016757">
    <property type="term" value="F:glycosyltransferase activity"/>
    <property type="evidence" value="ECO:0007669"/>
    <property type="project" value="UniProtKB-KW"/>
</dbReference>
<dbReference type="PANTHER" id="PTHR11062:SF282">
    <property type="entry name" value="XYLOGLUCAN GALACTOSYLTRANSFERASE GT11-RELATED"/>
    <property type="match status" value="1"/>
</dbReference>
<keyword evidence="6" id="KW-1133">Transmembrane helix</keyword>
<keyword evidence="5" id="KW-0333">Golgi apparatus</keyword>
<keyword evidence="3 8" id="KW-0328">Glycosyltransferase</keyword>
<keyword evidence="4" id="KW-0735">Signal-anchor</keyword>